<name>A0A916XMS3_9HYPH</name>
<dbReference type="Pfam" id="PF00664">
    <property type="entry name" value="ABC_membrane"/>
    <property type="match status" value="1"/>
</dbReference>
<evidence type="ECO:0000256" key="6">
    <source>
        <dbReference type="ARBA" id="ARBA00022989"/>
    </source>
</evidence>
<dbReference type="EMBL" id="BMGG01000010">
    <property type="protein sequence ID" value="GGC87722.1"/>
    <property type="molecule type" value="Genomic_DNA"/>
</dbReference>
<feature type="domain" description="ABC transporter" evidence="10">
    <location>
        <begin position="317"/>
        <end position="551"/>
    </location>
</feature>
<dbReference type="InterPro" id="IPR039421">
    <property type="entry name" value="Type_1_exporter"/>
</dbReference>
<dbReference type="PROSITE" id="PS00211">
    <property type="entry name" value="ABC_TRANSPORTER_1"/>
    <property type="match status" value="1"/>
</dbReference>
<dbReference type="SMART" id="SM00382">
    <property type="entry name" value="AAA"/>
    <property type="match status" value="1"/>
</dbReference>
<keyword evidence="7 9" id="KW-0472">Membrane</keyword>
<dbReference type="InterPro" id="IPR011527">
    <property type="entry name" value="ABC1_TM_dom"/>
</dbReference>
<comment type="function">
    <text evidence="8">Part of an ABC transporter complex. Transmembrane domains (TMD) form a pore in the inner membrane and the ATP-binding domain (NBD) is responsible for energy generation.</text>
</comment>
<reference evidence="12" key="2">
    <citation type="submission" date="2020-09" db="EMBL/GenBank/DDBJ databases">
        <authorList>
            <person name="Sun Q."/>
            <person name="Zhou Y."/>
        </authorList>
    </citation>
    <scope>NUCLEOTIDE SEQUENCE</scope>
    <source>
        <strain evidence="12">CGMCC 1.12919</strain>
    </source>
</reference>
<dbReference type="FunFam" id="3.40.50.300:FF:000218">
    <property type="entry name" value="Multidrug ABC transporter ATP-binding protein"/>
    <property type="match status" value="1"/>
</dbReference>
<evidence type="ECO:0000259" key="11">
    <source>
        <dbReference type="PROSITE" id="PS50929"/>
    </source>
</evidence>
<feature type="transmembrane region" description="Helical" evidence="9">
    <location>
        <begin position="114"/>
        <end position="134"/>
    </location>
</feature>
<accession>A0A916XMS3</accession>
<keyword evidence="3 9" id="KW-0812">Transmembrane</keyword>
<dbReference type="GO" id="GO:0034040">
    <property type="term" value="F:ATPase-coupled lipid transmembrane transporter activity"/>
    <property type="evidence" value="ECO:0007669"/>
    <property type="project" value="TreeGrafter"/>
</dbReference>
<comment type="caution">
    <text evidence="12">The sequence shown here is derived from an EMBL/GenBank/DDBJ whole genome shotgun (WGS) entry which is preliminary data.</text>
</comment>
<keyword evidence="5" id="KW-0067">ATP-binding</keyword>
<evidence type="ECO:0000256" key="2">
    <source>
        <dbReference type="ARBA" id="ARBA00005417"/>
    </source>
</evidence>
<feature type="transmembrane region" description="Helical" evidence="9">
    <location>
        <begin position="40"/>
        <end position="58"/>
    </location>
</feature>
<evidence type="ECO:0000256" key="1">
    <source>
        <dbReference type="ARBA" id="ARBA00004651"/>
    </source>
</evidence>
<dbReference type="PROSITE" id="PS50893">
    <property type="entry name" value="ABC_TRANSPORTER_2"/>
    <property type="match status" value="1"/>
</dbReference>
<dbReference type="PANTHER" id="PTHR24221">
    <property type="entry name" value="ATP-BINDING CASSETTE SUB-FAMILY B"/>
    <property type="match status" value="1"/>
</dbReference>
<dbReference type="SUPFAM" id="SSF90123">
    <property type="entry name" value="ABC transporter transmembrane region"/>
    <property type="match status" value="1"/>
</dbReference>
<feature type="transmembrane region" description="Helical" evidence="9">
    <location>
        <begin position="140"/>
        <end position="160"/>
    </location>
</feature>
<dbReference type="GO" id="GO:0140359">
    <property type="term" value="F:ABC-type transporter activity"/>
    <property type="evidence" value="ECO:0007669"/>
    <property type="project" value="InterPro"/>
</dbReference>
<evidence type="ECO:0000256" key="5">
    <source>
        <dbReference type="ARBA" id="ARBA00022840"/>
    </source>
</evidence>
<gene>
    <name evidence="12" type="ORF">GCM10010994_52130</name>
</gene>
<protein>
    <submittedName>
        <fullName evidence="12">ABC transporter</fullName>
    </submittedName>
</protein>
<keyword evidence="4" id="KW-0547">Nucleotide-binding</keyword>
<dbReference type="AlphaFoldDB" id="A0A916XMS3"/>
<evidence type="ECO:0000313" key="13">
    <source>
        <dbReference type="Proteomes" id="UP000637002"/>
    </source>
</evidence>
<evidence type="ECO:0000313" key="12">
    <source>
        <dbReference type="EMBL" id="GGC87722.1"/>
    </source>
</evidence>
<dbReference type="GO" id="GO:0016887">
    <property type="term" value="F:ATP hydrolysis activity"/>
    <property type="evidence" value="ECO:0007669"/>
    <property type="project" value="InterPro"/>
</dbReference>
<evidence type="ECO:0000256" key="9">
    <source>
        <dbReference type="SAM" id="Phobius"/>
    </source>
</evidence>
<organism evidence="12 13">
    <name type="scientific">Chelatococcus reniformis</name>
    <dbReference type="NCBI Taxonomy" id="1494448"/>
    <lineage>
        <taxon>Bacteria</taxon>
        <taxon>Pseudomonadati</taxon>
        <taxon>Pseudomonadota</taxon>
        <taxon>Alphaproteobacteria</taxon>
        <taxon>Hyphomicrobiales</taxon>
        <taxon>Chelatococcaceae</taxon>
        <taxon>Chelatococcus</taxon>
    </lineage>
</organism>
<dbReference type="InterPro" id="IPR003593">
    <property type="entry name" value="AAA+_ATPase"/>
</dbReference>
<dbReference type="InterPro" id="IPR036640">
    <property type="entry name" value="ABC1_TM_sf"/>
</dbReference>
<comment type="similarity">
    <text evidence="2">Belongs to the ABC transporter superfamily.</text>
</comment>
<dbReference type="Gene3D" id="3.40.50.300">
    <property type="entry name" value="P-loop containing nucleotide triphosphate hydrolases"/>
    <property type="match status" value="1"/>
</dbReference>
<reference evidence="12" key="1">
    <citation type="journal article" date="2014" name="Int. J. Syst. Evol. Microbiol.">
        <title>Complete genome sequence of Corynebacterium casei LMG S-19264T (=DSM 44701T), isolated from a smear-ripened cheese.</title>
        <authorList>
            <consortium name="US DOE Joint Genome Institute (JGI-PGF)"/>
            <person name="Walter F."/>
            <person name="Albersmeier A."/>
            <person name="Kalinowski J."/>
            <person name="Ruckert C."/>
        </authorList>
    </citation>
    <scope>NUCLEOTIDE SEQUENCE</scope>
    <source>
        <strain evidence="12">CGMCC 1.12919</strain>
    </source>
</reference>
<dbReference type="InterPro" id="IPR017871">
    <property type="entry name" value="ABC_transporter-like_CS"/>
</dbReference>
<dbReference type="PANTHER" id="PTHR24221:SF654">
    <property type="entry name" value="ATP-BINDING CASSETTE SUB-FAMILY B MEMBER 6"/>
    <property type="match status" value="1"/>
</dbReference>
<evidence type="ECO:0000256" key="4">
    <source>
        <dbReference type="ARBA" id="ARBA00022741"/>
    </source>
</evidence>
<evidence type="ECO:0000256" key="7">
    <source>
        <dbReference type="ARBA" id="ARBA00023136"/>
    </source>
</evidence>
<feature type="domain" description="ABC transmembrane type-1" evidence="11">
    <location>
        <begin position="1"/>
        <end position="283"/>
    </location>
</feature>
<dbReference type="Proteomes" id="UP000637002">
    <property type="component" value="Unassembled WGS sequence"/>
</dbReference>
<keyword evidence="13" id="KW-1185">Reference proteome</keyword>
<evidence type="ECO:0000259" key="10">
    <source>
        <dbReference type="PROSITE" id="PS50893"/>
    </source>
</evidence>
<dbReference type="GO" id="GO:0005524">
    <property type="term" value="F:ATP binding"/>
    <property type="evidence" value="ECO:0007669"/>
    <property type="project" value="UniProtKB-KW"/>
</dbReference>
<evidence type="ECO:0000256" key="8">
    <source>
        <dbReference type="ARBA" id="ARBA00024725"/>
    </source>
</evidence>
<evidence type="ECO:0000256" key="3">
    <source>
        <dbReference type="ARBA" id="ARBA00022692"/>
    </source>
</evidence>
<dbReference type="PROSITE" id="PS50929">
    <property type="entry name" value="ABC_TM1F"/>
    <property type="match status" value="1"/>
</dbReference>
<sequence>MILVAVLAAVICSVSTQYGVKFLVDSLSVDPTTGPSPWPAFALLVAFIAADNFLWRIATWVSSYAFVGVTGDLRSELFRHLTGHAPSYFADRLPGVLTSRVTATSNAVFQVENLFFWNVMPPCVATVGAIALLATVSVEMAVVLVVISACVMVAMFRIAANGRPLHHAFADKAAAVDGEMVDVVGNMGMVRAFGGIAREHRRFDRKIGDELVARRRSLLYLEKLRLSHAAIVVVMTCGLLAWALLLWRQKQATAGDVVLVCTLGISVLSATRDLAVASVDATQHLARLAEALLTLLSPHELRDHPRAFALVPNGARVRFERVSFRYPSGKHVFDGLNLDIRPGQRVGVVGPSGGGKSTLVALLQRFYDVQGGRILIDGHDVAHATDDSLRQAITVVPQDTALLNRTLLDNIRYGRPGASDKEIWDAVVAARCQPFVDNLPEGLLTVVGDRGVKLSGGQRQRIAIARAFLKDAPLLILDEATSALDSESEEAIREALERLMVGRTVIAIAHRISTLRNYDRILVLQRGKLVQDGPPDVLMRQEGAYRYLVERELGRLSKRVA</sequence>
<feature type="transmembrane region" description="Helical" evidence="9">
    <location>
        <begin position="224"/>
        <end position="247"/>
    </location>
</feature>
<dbReference type="InterPro" id="IPR003439">
    <property type="entry name" value="ABC_transporter-like_ATP-bd"/>
</dbReference>
<dbReference type="SUPFAM" id="SSF52540">
    <property type="entry name" value="P-loop containing nucleoside triphosphate hydrolases"/>
    <property type="match status" value="1"/>
</dbReference>
<dbReference type="GO" id="GO:0005886">
    <property type="term" value="C:plasma membrane"/>
    <property type="evidence" value="ECO:0007669"/>
    <property type="project" value="UniProtKB-SubCell"/>
</dbReference>
<dbReference type="Pfam" id="PF00005">
    <property type="entry name" value="ABC_tran"/>
    <property type="match status" value="1"/>
</dbReference>
<dbReference type="InterPro" id="IPR027417">
    <property type="entry name" value="P-loop_NTPase"/>
</dbReference>
<keyword evidence="6 9" id="KW-1133">Transmembrane helix</keyword>
<dbReference type="Gene3D" id="1.20.1560.10">
    <property type="entry name" value="ABC transporter type 1, transmembrane domain"/>
    <property type="match status" value="1"/>
</dbReference>
<dbReference type="CDD" id="cd07346">
    <property type="entry name" value="ABC_6TM_exporters"/>
    <property type="match status" value="1"/>
</dbReference>
<comment type="subcellular location">
    <subcellularLocation>
        <location evidence="1">Cell membrane</location>
        <topology evidence="1">Multi-pass membrane protein</topology>
    </subcellularLocation>
</comment>
<proteinExistence type="inferred from homology"/>